<dbReference type="EMBL" id="NQVN01000025">
    <property type="protein sequence ID" value="PIO96841.1"/>
    <property type="molecule type" value="Genomic_DNA"/>
</dbReference>
<organism evidence="1 2">
    <name type="scientific">Pleomorphomonas carboxyditropha</name>
    <dbReference type="NCBI Taxonomy" id="2023338"/>
    <lineage>
        <taxon>Bacteria</taxon>
        <taxon>Pseudomonadati</taxon>
        <taxon>Pseudomonadota</taxon>
        <taxon>Alphaproteobacteria</taxon>
        <taxon>Hyphomicrobiales</taxon>
        <taxon>Pleomorphomonadaceae</taxon>
        <taxon>Pleomorphomonas</taxon>
    </lineage>
</organism>
<sequence>MLVCRLAGDSKPEIAAFAGHLGRLRCVRPYVVTDGSSPFATVSGVPDVWCQTAGLPAGHSFLDLIEALVVDALAGRMDEGAHWLRYINLTFSRPSLCAELRLSPEGRDVLDGGGHLAAAIAPLAGLRAMYAVEPPSLPASLTEALKAAVRSTPEPSRIRVARMLDVGAIADLLEEMRND</sequence>
<dbReference type="Proteomes" id="UP000231070">
    <property type="component" value="Unassembled WGS sequence"/>
</dbReference>
<accession>A0A2G9WQ43</accession>
<comment type="caution">
    <text evidence="1">The sequence shown here is derived from an EMBL/GenBank/DDBJ whole genome shotgun (WGS) entry which is preliminary data.</text>
</comment>
<name>A0A2G9WQ43_9HYPH</name>
<gene>
    <name evidence="1" type="ORF">CJ014_23610</name>
</gene>
<evidence type="ECO:0000313" key="2">
    <source>
        <dbReference type="Proteomes" id="UP000231070"/>
    </source>
</evidence>
<protein>
    <submittedName>
        <fullName evidence="1">Uncharacterized protein</fullName>
    </submittedName>
</protein>
<proteinExistence type="predicted"/>
<dbReference type="AlphaFoldDB" id="A0A2G9WQ43"/>
<evidence type="ECO:0000313" key="1">
    <source>
        <dbReference type="EMBL" id="PIO96841.1"/>
    </source>
</evidence>
<reference evidence="1 2" key="1">
    <citation type="submission" date="2017-08" db="EMBL/GenBank/DDBJ databases">
        <title>Pleomorphomonas carboxidotrophicus sp. nov., a new mesophilic hydrogenogenic carboxidotroph.</title>
        <authorList>
            <person name="Esquivel-Elizondo S."/>
            <person name="Krajmalnik-Brown R."/>
            <person name="Maldonado J."/>
        </authorList>
    </citation>
    <scope>NUCLEOTIDE SEQUENCE [LARGE SCALE GENOMIC DNA]</scope>
    <source>
        <strain evidence="1 2">SVCO-16</strain>
    </source>
</reference>
<keyword evidence="2" id="KW-1185">Reference proteome</keyword>